<dbReference type="Pfam" id="PF03171">
    <property type="entry name" value="2OG-FeII_Oxy"/>
    <property type="match status" value="1"/>
</dbReference>
<keyword evidence="3" id="KW-0223">Dioxygenase</keyword>
<evidence type="ECO:0000313" key="3">
    <source>
        <dbReference type="RefSeq" id="XP_030516522.1"/>
    </source>
</evidence>
<dbReference type="GO" id="GO:0051213">
    <property type="term" value="F:dioxygenase activity"/>
    <property type="evidence" value="ECO:0007669"/>
    <property type="project" value="UniProtKB-KW"/>
</dbReference>
<dbReference type="OrthoDB" id="1741453at2759"/>
<evidence type="ECO:0000313" key="2">
    <source>
        <dbReference type="Proteomes" id="UP000827889"/>
    </source>
</evidence>
<keyword evidence="3" id="KW-0560">Oxidoreductase</keyword>
<dbReference type="PANTHER" id="PTHR47990">
    <property type="entry name" value="2-OXOGLUTARATE (2OG) AND FE(II)-DEPENDENT OXYGENASE SUPERFAMILY PROTEIN-RELATED"/>
    <property type="match status" value="1"/>
</dbReference>
<dbReference type="Proteomes" id="UP000827889">
    <property type="component" value="Chromosome 8"/>
</dbReference>
<organism evidence="2 3">
    <name type="scientific">Rhodamnia argentea</name>
    <dbReference type="NCBI Taxonomy" id="178133"/>
    <lineage>
        <taxon>Eukaryota</taxon>
        <taxon>Viridiplantae</taxon>
        <taxon>Streptophyta</taxon>
        <taxon>Embryophyta</taxon>
        <taxon>Tracheophyta</taxon>
        <taxon>Spermatophyta</taxon>
        <taxon>Magnoliopsida</taxon>
        <taxon>eudicotyledons</taxon>
        <taxon>Gunneridae</taxon>
        <taxon>Pentapetalae</taxon>
        <taxon>rosids</taxon>
        <taxon>malvids</taxon>
        <taxon>Myrtales</taxon>
        <taxon>Myrtaceae</taxon>
        <taxon>Myrtoideae</taxon>
        <taxon>Myrteae</taxon>
        <taxon>Australasian group</taxon>
        <taxon>Rhodamnia</taxon>
    </lineage>
</organism>
<dbReference type="GeneID" id="115730080"/>
<dbReference type="InterPro" id="IPR050231">
    <property type="entry name" value="Iron_ascorbate_oxido_reductase"/>
</dbReference>
<dbReference type="SUPFAM" id="SSF51197">
    <property type="entry name" value="Clavaminate synthase-like"/>
    <property type="match status" value="1"/>
</dbReference>
<evidence type="ECO:0000259" key="1">
    <source>
        <dbReference type="Pfam" id="PF03171"/>
    </source>
</evidence>
<dbReference type="AlphaFoldDB" id="A0A8B8N294"/>
<keyword evidence="2" id="KW-1185">Reference proteome</keyword>
<name>A0A8B8N294_9MYRT</name>
<protein>
    <submittedName>
        <fullName evidence="3">Probable 2-oxoglutarate-dependent dioxygenase AOP1</fullName>
    </submittedName>
</protein>
<reference evidence="3" key="1">
    <citation type="submission" date="2025-08" db="UniProtKB">
        <authorList>
            <consortium name="RefSeq"/>
        </authorList>
    </citation>
    <scope>IDENTIFICATION</scope>
    <source>
        <tissue evidence="3">Leaf</tissue>
    </source>
</reference>
<dbReference type="RefSeq" id="XP_030516522.1">
    <property type="nucleotide sequence ID" value="XM_030660662.1"/>
</dbReference>
<feature type="domain" description="Isopenicillin N synthase-like Fe(2+) 2OG dioxygenase" evidence="1">
    <location>
        <begin position="27"/>
        <end position="74"/>
    </location>
</feature>
<dbReference type="Gene3D" id="2.60.120.330">
    <property type="entry name" value="B-lactam Antibiotic, Isopenicillin N Synthase, Chain"/>
    <property type="match status" value="1"/>
</dbReference>
<accession>A0A8B8N294</accession>
<dbReference type="KEGG" id="rarg:115730080"/>
<dbReference type="InterPro" id="IPR044861">
    <property type="entry name" value="IPNS-like_FE2OG_OXY"/>
</dbReference>
<gene>
    <name evidence="3" type="primary">LOC115730080</name>
</gene>
<sequence>MIRRMILESLGIEKYSDEHMNSTYNLLRVMKYEGPQTTDAKLGLHSHTDKKMVTILCQNEVNGLEVQTKDGKRQTALSGTLSHDERERGKVLGRTVLGSEGGCIVKAPEELVDEEHPLLFKPFHHLEFEGVLQH</sequence>
<proteinExistence type="predicted"/>
<dbReference type="InterPro" id="IPR027443">
    <property type="entry name" value="IPNS-like_sf"/>
</dbReference>